<dbReference type="PROSITE" id="PS51257">
    <property type="entry name" value="PROKAR_LIPOPROTEIN"/>
    <property type="match status" value="1"/>
</dbReference>
<evidence type="ECO:0008006" key="3">
    <source>
        <dbReference type="Google" id="ProtNLM"/>
    </source>
</evidence>
<dbReference type="AlphaFoldDB" id="A0A844ZXN9"/>
<name>A0A844ZXN9_9SPHN</name>
<evidence type="ECO:0000313" key="1">
    <source>
        <dbReference type="EMBL" id="MXO93061.1"/>
    </source>
</evidence>
<comment type="caution">
    <text evidence="1">The sequence shown here is derived from an EMBL/GenBank/DDBJ whole genome shotgun (WGS) entry which is preliminary data.</text>
</comment>
<protein>
    <recommendedName>
        <fullName evidence="3">Lipoprotein</fullName>
    </recommendedName>
</protein>
<gene>
    <name evidence="1" type="ORF">GRI62_05505</name>
</gene>
<dbReference type="RefSeq" id="WP_131452370.1">
    <property type="nucleotide sequence ID" value="NZ_BMJK01000001.1"/>
</dbReference>
<dbReference type="Proteomes" id="UP000460626">
    <property type="component" value="Unassembled WGS sequence"/>
</dbReference>
<dbReference type="OrthoDB" id="7428413at2"/>
<evidence type="ECO:0000313" key="2">
    <source>
        <dbReference type="Proteomes" id="UP000460626"/>
    </source>
</evidence>
<proteinExistence type="predicted"/>
<organism evidence="1 2">
    <name type="scientific">Aurantiacibacter arachoides</name>
    <dbReference type="NCBI Taxonomy" id="1850444"/>
    <lineage>
        <taxon>Bacteria</taxon>
        <taxon>Pseudomonadati</taxon>
        <taxon>Pseudomonadota</taxon>
        <taxon>Alphaproteobacteria</taxon>
        <taxon>Sphingomonadales</taxon>
        <taxon>Erythrobacteraceae</taxon>
        <taxon>Aurantiacibacter</taxon>
    </lineage>
</organism>
<dbReference type="EMBL" id="WTYH01000001">
    <property type="protein sequence ID" value="MXO93061.1"/>
    <property type="molecule type" value="Genomic_DNA"/>
</dbReference>
<sequence>MRTIVIGVTALALLAGCTEEAETDTADMATIDETGEPGDDGVPLTGDAPGFEAVAPGTYEITRAGGEVDSVEIHPGMTYSRVAADGTATGGSIYMQDGKTCFTVEGVDGANCFTDGPMQPDGSMQTTADNGNVSTVRRTGGDLEDAVAENAAE</sequence>
<accession>A0A844ZXN9</accession>
<keyword evidence="2" id="KW-1185">Reference proteome</keyword>
<reference evidence="1 2" key="1">
    <citation type="submission" date="2019-12" db="EMBL/GenBank/DDBJ databases">
        <title>Genomic-based taxomic classification of the family Erythrobacteraceae.</title>
        <authorList>
            <person name="Xu L."/>
        </authorList>
    </citation>
    <scope>NUCLEOTIDE SEQUENCE [LARGE SCALE GENOMIC DNA]</scope>
    <source>
        <strain evidence="1 2">RC4-10-4</strain>
    </source>
</reference>